<accession>A0AAU7MTA3</accession>
<proteinExistence type="predicted"/>
<evidence type="ECO:0000313" key="1">
    <source>
        <dbReference type="EMBL" id="XBQ21540.1"/>
    </source>
</evidence>
<protein>
    <submittedName>
        <fullName evidence="1">TraB/VirB10 family protein</fullName>
    </submittedName>
</protein>
<dbReference type="InterPro" id="IPR005498">
    <property type="entry name" value="T4SS_VirB10/TraB/TrbI"/>
</dbReference>
<dbReference type="EMBL" id="CP157803">
    <property type="protein sequence ID" value="XBQ21540.1"/>
    <property type="molecule type" value="Genomic_DNA"/>
</dbReference>
<reference evidence="1" key="1">
    <citation type="submission" date="2024-05" db="EMBL/GenBank/DDBJ databases">
        <title>Draft Genome Sequences of Flagellimonas sp. MMG031 and Marinobacter sp. MMG032 Isolated from the dinoflagellate Symbiodinium pilosum.</title>
        <authorList>
            <person name="Shikuma N.J."/>
            <person name="Farrell M.V."/>
        </authorList>
    </citation>
    <scope>NUCLEOTIDE SEQUENCE</scope>
    <source>
        <strain evidence="1">MMG032</strain>
        <plasmid evidence="1">unnaned</plasmid>
    </source>
</reference>
<sequence>MGNWWSSLTADNKLKYRKYGLIAGFLSLLLVVYYASGQDEKEPVKEVDTTDLSLGSDLLEDDIRAKVDRDLKQVGETLAEMERRQRQYDSVLAALEKGQKSVPAESEPEPVNPLAEVDDAEISYPPPPSGYTPQFEEMAALDTVPVQAKVMGGISRAPGAELSPETTAKKKPSIYMPPSFMPAILLTGLNALTSELGDANPEPVILRVQAPAVLPNSVKANLKGCFVVANATGNLAQERVNLQLVSLSCMSLNGDAVIDQPVQGFVADADGKRGLTGIVVTKMGAHVARTIVAGLFEGAGNGISAAASTTSTSPLGTTQVIDTDSMLQSAGGQGLKSGAQAVQKLFLDLAKQTTPVIEVGAAKKLTVVIQKGVSLEIREN</sequence>
<gene>
    <name evidence="1" type="ORF">ABNF92_19715</name>
</gene>
<organism evidence="1">
    <name type="scientific">Marinobacter sp. MMG032</name>
    <dbReference type="NCBI Taxonomy" id="3158548"/>
    <lineage>
        <taxon>Bacteria</taxon>
        <taxon>Pseudomonadati</taxon>
        <taxon>Pseudomonadota</taxon>
        <taxon>Gammaproteobacteria</taxon>
        <taxon>Pseudomonadales</taxon>
        <taxon>Marinobacteraceae</taxon>
        <taxon>Marinobacter</taxon>
    </lineage>
</organism>
<dbReference type="CDD" id="cd16430">
    <property type="entry name" value="TraB"/>
    <property type="match status" value="1"/>
</dbReference>
<dbReference type="Pfam" id="PF03743">
    <property type="entry name" value="TrbI"/>
    <property type="match status" value="1"/>
</dbReference>
<dbReference type="RefSeq" id="WP_062786946.1">
    <property type="nucleotide sequence ID" value="NZ_CP157803.1"/>
</dbReference>
<geneLocation type="plasmid" evidence="1">
    <name>unnaned</name>
</geneLocation>
<dbReference type="KEGG" id="mamm:ABNF92_19715"/>
<dbReference type="AlphaFoldDB" id="A0AAU7MTA3"/>
<keyword evidence="1" id="KW-0614">Plasmid</keyword>
<name>A0AAU7MTA3_9GAMM</name>